<reference evidence="3 6" key="2">
    <citation type="submission" date="2019-07" db="EMBL/GenBank/DDBJ databases">
        <title>Whole genome shotgun sequence of Halolactibacillus miurensis NBRC 100873.</title>
        <authorList>
            <person name="Hosoyama A."/>
            <person name="Uohara A."/>
            <person name="Ohji S."/>
            <person name="Ichikawa N."/>
        </authorList>
    </citation>
    <scope>NUCLEOTIDE SEQUENCE [LARGE SCALE GENOMIC DNA]</scope>
    <source>
        <strain evidence="3 6">NBRC 100873</strain>
    </source>
</reference>
<gene>
    <name evidence="3" type="primary">pdaA</name>
    <name evidence="3" type="ORF">HMI01_13510</name>
    <name evidence="4" type="ORF">SAMN05421668_11338</name>
</gene>
<accession>A0A1I6T884</accession>
<dbReference type="AlphaFoldDB" id="A0A1I6T884"/>
<dbReference type="Gene3D" id="3.20.20.370">
    <property type="entry name" value="Glycoside hydrolase/deacetylase"/>
    <property type="match status" value="1"/>
</dbReference>
<sequence>MSENVWVKVTTCILLLMIGSLMTTVFHTPIYAYGFGYKRGENNQPPEIGHYQSLLEQGEGYYLDRSGEKVIYLTFDHGYEKGYTEGILDVLKEESVPACFFVTGHYVRSATNIVKRMAEENHLIGNHTYHHYDLTTLTEQSFKEEIKSLEKAIQLLIPDVTMMYMRPPKGIFNEQTLSWTSDLGYRQMFWSIAYVDWHEDQEVGYEYPYNQVMNQLHPGAVILMHAVSEDNLLALRAIIHEAKQQGYRFGTLDELVFKEKAHTIFW</sequence>
<dbReference type="STRING" id="306541.SAMN05421668_11338"/>
<dbReference type="GO" id="GO:0005975">
    <property type="term" value="P:carbohydrate metabolic process"/>
    <property type="evidence" value="ECO:0007669"/>
    <property type="project" value="InterPro"/>
</dbReference>
<evidence type="ECO:0000256" key="1">
    <source>
        <dbReference type="SAM" id="Phobius"/>
    </source>
</evidence>
<feature type="domain" description="NodB homology" evidence="2">
    <location>
        <begin position="69"/>
        <end position="250"/>
    </location>
</feature>
<dbReference type="InterPro" id="IPR050248">
    <property type="entry name" value="Polysacc_deacetylase_ArnD"/>
</dbReference>
<dbReference type="OrthoDB" id="9812065at2"/>
<dbReference type="EMBL" id="BJWJ01000011">
    <property type="protein sequence ID" value="GEM04363.1"/>
    <property type="molecule type" value="Genomic_DNA"/>
</dbReference>
<dbReference type="PANTHER" id="PTHR10587:SF78">
    <property type="entry name" value="PEPTIDOGLYCAN-N-ACETYLMURAMIC ACID DEACETYLASE PDAA"/>
    <property type="match status" value="1"/>
</dbReference>
<keyword evidence="6" id="KW-1185">Reference proteome</keyword>
<dbReference type="GO" id="GO:0016810">
    <property type="term" value="F:hydrolase activity, acting on carbon-nitrogen (but not peptide) bonds"/>
    <property type="evidence" value="ECO:0007669"/>
    <property type="project" value="InterPro"/>
</dbReference>
<dbReference type="EMBL" id="FPAI01000013">
    <property type="protein sequence ID" value="SFS85445.1"/>
    <property type="molecule type" value="Genomic_DNA"/>
</dbReference>
<feature type="transmembrane region" description="Helical" evidence="1">
    <location>
        <begin position="6"/>
        <end position="33"/>
    </location>
</feature>
<organism evidence="4 5">
    <name type="scientific">Halolactibacillus miurensis</name>
    <dbReference type="NCBI Taxonomy" id="306541"/>
    <lineage>
        <taxon>Bacteria</taxon>
        <taxon>Bacillati</taxon>
        <taxon>Bacillota</taxon>
        <taxon>Bacilli</taxon>
        <taxon>Bacillales</taxon>
        <taxon>Bacillaceae</taxon>
        <taxon>Halolactibacillus</taxon>
    </lineage>
</organism>
<dbReference type="PROSITE" id="PS51677">
    <property type="entry name" value="NODB"/>
    <property type="match status" value="1"/>
</dbReference>
<reference evidence="4 5" key="1">
    <citation type="submission" date="2016-10" db="EMBL/GenBank/DDBJ databases">
        <authorList>
            <person name="de Groot N.N."/>
        </authorList>
    </citation>
    <scope>NUCLEOTIDE SEQUENCE [LARGE SCALE GENOMIC DNA]</scope>
    <source>
        <strain evidence="4 5">DSM 17074</strain>
    </source>
</reference>
<dbReference type="PANTHER" id="PTHR10587">
    <property type="entry name" value="GLYCOSYL TRANSFERASE-RELATED"/>
    <property type="match status" value="1"/>
</dbReference>
<dbReference type="GO" id="GO:0016020">
    <property type="term" value="C:membrane"/>
    <property type="evidence" value="ECO:0007669"/>
    <property type="project" value="TreeGrafter"/>
</dbReference>
<dbReference type="Proteomes" id="UP000199139">
    <property type="component" value="Unassembled WGS sequence"/>
</dbReference>
<name>A0A1I6T884_9BACI</name>
<dbReference type="Pfam" id="PF01522">
    <property type="entry name" value="Polysacc_deac_1"/>
    <property type="match status" value="1"/>
</dbReference>
<evidence type="ECO:0000313" key="4">
    <source>
        <dbReference type="EMBL" id="SFS85445.1"/>
    </source>
</evidence>
<protein>
    <submittedName>
        <fullName evidence="3 4">Peptidoglycan-N-acetylmuramic acid deacetylase</fullName>
    </submittedName>
</protein>
<evidence type="ECO:0000313" key="5">
    <source>
        <dbReference type="Proteomes" id="UP000199139"/>
    </source>
</evidence>
<evidence type="ECO:0000259" key="2">
    <source>
        <dbReference type="PROSITE" id="PS51677"/>
    </source>
</evidence>
<dbReference type="SUPFAM" id="SSF88713">
    <property type="entry name" value="Glycoside hydrolase/deacetylase"/>
    <property type="match status" value="1"/>
</dbReference>
<dbReference type="InterPro" id="IPR002509">
    <property type="entry name" value="NODB_dom"/>
</dbReference>
<keyword evidence="1" id="KW-0812">Transmembrane</keyword>
<keyword evidence="1" id="KW-1133">Transmembrane helix</keyword>
<evidence type="ECO:0000313" key="6">
    <source>
        <dbReference type="Proteomes" id="UP000321773"/>
    </source>
</evidence>
<dbReference type="InterPro" id="IPR011330">
    <property type="entry name" value="Glyco_hydro/deAcase_b/a-brl"/>
</dbReference>
<dbReference type="Proteomes" id="UP000321773">
    <property type="component" value="Unassembled WGS sequence"/>
</dbReference>
<evidence type="ECO:0000313" key="3">
    <source>
        <dbReference type="EMBL" id="GEM04363.1"/>
    </source>
</evidence>
<keyword evidence="1" id="KW-0472">Membrane</keyword>
<dbReference type="RefSeq" id="WP_082394456.1">
    <property type="nucleotide sequence ID" value="NZ_BJWJ01000011.1"/>
</dbReference>
<proteinExistence type="predicted"/>